<feature type="domain" description="CDC48 N-terminal subdomain" evidence="1">
    <location>
        <begin position="6"/>
        <end position="90"/>
    </location>
</feature>
<accession>X1JP05</accession>
<dbReference type="AlphaFoldDB" id="X1JP05"/>
<dbReference type="InterPro" id="IPR009010">
    <property type="entry name" value="Asp_de-COase-like_dom_sf"/>
</dbReference>
<dbReference type="SMART" id="SM01073">
    <property type="entry name" value="CDC48_N"/>
    <property type="match status" value="1"/>
</dbReference>
<name>X1JP05_9ZZZZ</name>
<dbReference type="SUPFAM" id="SSF50692">
    <property type="entry name" value="ADC-like"/>
    <property type="match status" value="1"/>
</dbReference>
<gene>
    <name evidence="2" type="ORF">S03H2_55401</name>
</gene>
<protein>
    <recommendedName>
        <fullName evidence="1">CDC48 N-terminal subdomain domain-containing protein</fullName>
    </recommendedName>
</protein>
<dbReference type="EMBL" id="BARU01035379">
    <property type="protein sequence ID" value="GAH79994.1"/>
    <property type="molecule type" value="Genomic_DNA"/>
</dbReference>
<dbReference type="FunFam" id="2.40.40.20:FF:000007">
    <property type="entry name" value="AAA family ATPase"/>
    <property type="match status" value="1"/>
</dbReference>
<evidence type="ECO:0000313" key="2">
    <source>
        <dbReference type="EMBL" id="GAH79994.1"/>
    </source>
</evidence>
<proteinExistence type="predicted"/>
<feature type="non-terminal residue" evidence="2">
    <location>
        <position position="114"/>
    </location>
</feature>
<sequence length="114" mass="12619">MPEKIKIRVAEAQRRDVGRFIVRVDADDMRKLNIQVGDIIEIEGTKKTAAIAWPAYSQDQGRGIVRMDGSIRRNAKITLGDSVIIRKANENPAKEIILAPTSSRVGHSQPGLET</sequence>
<reference evidence="2" key="1">
    <citation type="journal article" date="2014" name="Front. Microbiol.">
        <title>High frequency of phylogenetically diverse reductive dehalogenase-homologous genes in deep subseafloor sedimentary metagenomes.</title>
        <authorList>
            <person name="Kawai M."/>
            <person name="Futagami T."/>
            <person name="Toyoda A."/>
            <person name="Takaki Y."/>
            <person name="Nishi S."/>
            <person name="Hori S."/>
            <person name="Arai W."/>
            <person name="Tsubouchi T."/>
            <person name="Morono Y."/>
            <person name="Uchiyama I."/>
            <person name="Ito T."/>
            <person name="Fujiyama A."/>
            <person name="Inagaki F."/>
            <person name="Takami H."/>
        </authorList>
    </citation>
    <scope>NUCLEOTIDE SEQUENCE</scope>
    <source>
        <strain evidence="2">Expedition CK06-06</strain>
    </source>
</reference>
<comment type="caution">
    <text evidence="2">The sequence shown here is derived from an EMBL/GenBank/DDBJ whole genome shotgun (WGS) entry which is preliminary data.</text>
</comment>
<dbReference type="Gene3D" id="2.40.40.20">
    <property type="match status" value="1"/>
</dbReference>
<dbReference type="InterPro" id="IPR003338">
    <property type="entry name" value="CDC4_N-term_subdom"/>
</dbReference>
<evidence type="ECO:0000259" key="1">
    <source>
        <dbReference type="SMART" id="SM01073"/>
    </source>
</evidence>
<dbReference type="Pfam" id="PF02359">
    <property type="entry name" value="CDC48_N"/>
    <property type="match status" value="1"/>
</dbReference>
<organism evidence="2">
    <name type="scientific">marine sediment metagenome</name>
    <dbReference type="NCBI Taxonomy" id="412755"/>
    <lineage>
        <taxon>unclassified sequences</taxon>
        <taxon>metagenomes</taxon>
        <taxon>ecological metagenomes</taxon>
    </lineage>
</organism>